<dbReference type="PRINTS" id="PR01837">
    <property type="entry name" value="MGTCSAPBPROT"/>
</dbReference>
<accession>A0A133NBT7</accession>
<keyword evidence="6 7" id="KW-0472">Membrane</keyword>
<dbReference type="EMBL" id="LRPU01000026">
    <property type="protein sequence ID" value="KXA13754.1"/>
    <property type="molecule type" value="Genomic_DNA"/>
</dbReference>
<proteinExistence type="inferred from homology"/>
<dbReference type="InterPro" id="IPR003416">
    <property type="entry name" value="MgtC/SapB/SrpB/YhiD_fam"/>
</dbReference>
<evidence type="ECO:0000256" key="6">
    <source>
        <dbReference type="ARBA" id="ARBA00023136"/>
    </source>
</evidence>
<comment type="subcellular location">
    <subcellularLocation>
        <location evidence="1">Cell membrane</location>
        <topology evidence="1">Multi-pass membrane protein</topology>
    </subcellularLocation>
</comment>
<reference evidence="9 10" key="1">
    <citation type="submission" date="2016-01" db="EMBL/GenBank/DDBJ databases">
        <authorList>
            <person name="Oliw E.H."/>
        </authorList>
    </citation>
    <scope>NUCLEOTIDE SEQUENCE [LARGE SCALE GENOMIC DNA]</scope>
    <source>
        <strain evidence="9 10">MJR7757A</strain>
    </source>
</reference>
<feature type="transmembrane region" description="Helical" evidence="7">
    <location>
        <begin position="117"/>
        <end position="139"/>
    </location>
</feature>
<evidence type="ECO:0000256" key="7">
    <source>
        <dbReference type="SAM" id="Phobius"/>
    </source>
</evidence>
<dbReference type="PANTHER" id="PTHR33778">
    <property type="entry name" value="PROTEIN MGTC"/>
    <property type="match status" value="1"/>
</dbReference>
<evidence type="ECO:0000256" key="3">
    <source>
        <dbReference type="ARBA" id="ARBA00022475"/>
    </source>
</evidence>
<feature type="transmembrane region" description="Helical" evidence="7">
    <location>
        <begin position="64"/>
        <end position="84"/>
    </location>
</feature>
<dbReference type="GO" id="GO:0005886">
    <property type="term" value="C:plasma membrane"/>
    <property type="evidence" value="ECO:0007669"/>
    <property type="project" value="UniProtKB-SubCell"/>
</dbReference>
<dbReference type="Pfam" id="PF02308">
    <property type="entry name" value="MgtC"/>
    <property type="match status" value="1"/>
</dbReference>
<evidence type="ECO:0000313" key="9">
    <source>
        <dbReference type="EMBL" id="KXA13754.1"/>
    </source>
</evidence>
<feature type="domain" description="MgtC/SapB/SrpB/YhiD N-terminal" evidence="8">
    <location>
        <begin position="11"/>
        <end position="131"/>
    </location>
</feature>
<evidence type="ECO:0000256" key="1">
    <source>
        <dbReference type="ARBA" id="ARBA00004651"/>
    </source>
</evidence>
<feature type="transmembrane region" description="Helical" evidence="7">
    <location>
        <begin position="31"/>
        <end position="52"/>
    </location>
</feature>
<dbReference type="RefSeq" id="WP_060794831.1">
    <property type="nucleotide sequence ID" value="NZ_JADNKP010000008.1"/>
</dbReference>
<protein>
    <submittedName>
        <fullName evidence="9">Mg2+ transporter-C family protein</fullName>
    </submittedName>
</protein>
<evidence type="ECO:0000256" key="4">
    <source>
        <dbReference type="ARBA" id="ARBA00022692"/>
    </source>
</evidence>
<dbReference type="PATRIC" id="fig|1502.174.peg.759"/>
<evidence type="ECO:0000259" key="8">
    <source>
        <dbReference type="Pfam" id="PF02308"/>
    </source>
</evidence>
<dbReference type="InterPro" id="IPR049177">
    <property type="entry name" value="MgtC_SapB_SrpB_YhiD_N"/>
</dbReference>
<comment type="similarity">
    <text evidence="2">Belongs to the MgtC/SapB family.</text>
</comment>
<evidence type="ECO:0000313" key="10">
    <source>
        <dbReference type="Proteomes" id="UP000070646"/>
    </source>
</evidence>
<comment type="caution">
    <text evidence="9">The sequence shown here is derived from an EMBL/GenBank/DDBJ whole genome shotgun (WGS) entry which is preliminary data.</text>
</comment>
<feature type="transmembrane region" description="Helical" evidence="7">
    <location>
        <begin position="6"/>
        <end position="24"/>
    </location>
</feature>
<evidence type="ECO:0000256" key="2">
    <source>
        <dbReference type="ARBA" id="ARBA00009298"/>
    </source>
</evidence>
<organism evidence="9 10">
    <name type="scientific">Clostridium perfringens</name>
    <dbReference type="NCBI Taxonomy" id="1502"/>
    <lineage>
        <taxon>Bacteria</taxon>
        <taxon>Bacillati</taxon>
        <taxon>Bacillota</taxon>
        <taxon>Clostridia</taxon>
        <taxon>Eubacteriales</taxon>
        <taxon>Clostridiaceae</taxon>
        <taxon>Clostridium</taxon>
    </lineage>
</organism>
<gene>
    <name evidence="9" type="ORF">HMPREF3222_00754</name>
</gene>
<evidence type="ECO:0000256" key="5">
    <source>
        <dbReference type="ARBA" id="ARBA00022989"/>
    </source>
</evidence>
<keyword evidence="3" id="KW-1003">Cell membrane</keyword>
<keyword evidence="5 7" id="KW-1133">Transmembrane helix</keyword>
<feature type="transmembrane region" description="Helical" evidence="7">
    <location>
        <begin position="91"/>
        <end position="111"/>
    </location>
</feature>
<dbReference type="AlphaFoldDB" id="A0A133NBT7"/>
<dbReference type="PANTHER" id="PTHR33778:SF1">
    <property type="entry name" value="MAGNESIUM TRANSPORTER YHID-RELATED"/>
    <property type="match status" value="1"/>
</dbReference>
<name>A0A133NBT7_CLOPF</name>
<keyword evidence="4 7" id="KW-0812">Transmembrane</keyword>
<dbReference type="Proteomes" id="UP000070646">
    <property type="component" value="Unassembled WGS sequence"/>
</dbReference>
<sequence>MLDIYIQLIKLAIASIIGLIIGFERTKRKKAAGIGTFSIVCITSCLLTLISIHGLGEGADKSRLIANIITAIGFVAGGVIFTVNDRERIEVNGVTTGAEIFCVASLGIGIGLGLYEIVLTVVILVEINIVIAMCIKKYYKRKQVNKFKKCNSKEEKVINDLKT</sequence>